<accession>A0ABQ2DD49</accession>
<protein>
    <recommendedName>
        <fullName evidence="1">Peptidase M24 domain-containing protein</fullName>
    </recommendedName>
</protein>
<keyword evidence="3" id="KW-1185">Reference proteome</keyword>
<evidence type="ECO:0000259" key="1">
    <source>
        <dbReference type="Pfam" id="PF00557"/>
    </source>
</evidence>
<dbReference type="PANTHER" id="PTHR46112">
    <property type="entry name" value="AMINOPEPTIDASE"/>
    <property type="match status" value="1"/>
</dbReference>
<feature type="domain" description="Peptidase M24" evidence="1">
    <location>
        <begin position="158"/>
        <end position="371"/>
    </location>
</feature>
<dbReference type="Proteomes" id="UP000632222">
    <property type="component" value="Unassembled WGS sequence"/>
</dbReference>
<dbReference type="EMBL" id="BMOD01000026">
    <property type="protein sequence ID" value="GGJ53341.1"/>
    <property type="molecule type" value="Genomic_DNA"/>
</dbReference>
<dbReference type="SUPFAM" id="SSF55920">
    <property type="entry name" value="Creatinase/aminopeptidase"/>
    <property type="match status" value="1"/>
</dbReference>
<reference evidence="3" key="1">
    <citation type="journal article" date="2019" name="Int. J. Syst. Evol. Microbiol.">
        <title>The Global Catalogue of Microorganisms (GCM) 10K type strain sequencing project: providing services to taxonomists for standard genome sequencing and annotation.</title>
        <authorList>
            <consortium name="The Broad Institute Genomics Platform"/>
            <consortium name="The Broad Institute Genome Sequencing Center for Infectious Disease"/>
            <person name="Wu L."/>
            <person name="Ma J."/>
        </authorList>
    </citation>
    <scope>NUCLEOTIDE SEQUENCE [LARGE SCALE GENOMIC DNA]</scope>
    <source>
        <strain evidence="3">JCM 14370</strain>
    </source>
</reference>
<organism evidence="2 3">
    <name type="scientific">Deinococcus roseus</name>
    <dbReference type="NCBI Taxonomy" id="392414"/>
    <lineage>
        <taxon>Bacteria</taxon>
        <taxon>Thermotogati</taxon>
        <taxon>Deinococcota</taxon>
        <taxon>Deinococci</taxon>
        <taxon>Deinococcales</taxon>
        <taxon>Deinococcaceae</taxon>
        <taxon>Deinococcus</taxon>
    </lineage>
</organism>
<dbReference type="InterPro" id="IPR000994">
    <property type="entry name" value="Pept_M24"/>
</dbReference>
<evidence type="ECO:0000313" key="2">
    <source>
        <dbReference type="EMBL" id="GGJ53341.1"/>
    </source>
</evidence>
<comment type="caution">
    <text evidence="2">The sequence shown here is derived from an EMBL/GenBank/DDBJ whole genome shotgun (WGS) entry which is preliminary data.</text>
</comment>
<dbReference type="InterPro" id="IPR050659">
    <property type="entry name" value="Peptidase_M24B"/>
</dbReference>
<dbReference type="Gene3D" id="3.90.230.10">
    <property type="entry name" value="Creatinase/methionine aminopeptidase superfamily"/>
    <property type="match status" value="1"/>
</dbReference>
<evidence type="ECO:0000313" key="3">
    <source>
        <dbReference type="Proteomes" id="UP000632222"/>
    </source>
</evidence>
<dbReference type="Pfam" id="PF00557">
    <property type="entry name" value="Peptidase_M24"/>
    <property type="match status" value="1"/>
</dbReference>
<proteinExistence type="predicted"/>
<gene>
    <name evidence="2" type="ORF">GCM10008938_44210</name>
</gene>
<dbReference type="InterPro" id="IPR036005">
    <property type="entry name" value="Creatinase/aminopeptidase-like"/>
</dbReference>
<dbReference type="RefSeq" id="WP_189007136.1">
    <property type="nucleotide sequence ID" value="NZ_BMOD01000026.1"/>
</dbReference>
<name>A0ABQ2DD49_9DEIO</name>
<sequence>MTRPSFEQIQQLLTDQQLDGWLFYDFQGLNPLTLNVLNIPATAHLTRRFFVWVPSQGPVLVLHNSIEGGTWKTLSQDWQVNLQAYRGHADLQPLLESLLKPGMKVAMEYSPMGSVPYVGRVDAGTIERIRALGVEVVSSADLLQHFFKWSAEDLVSHQRASQVLMDAKDAAFEFIRARVRLDQPVDELSVQAVISEELRRGGLHFDHPPIVGFAAHAGDPHYAPNPEGNRILQKGDCILLDLWGQEEGRPYADVTWMGFYGEPDADFLRAWETVKAARDLALQHIQAGKQGWELDFAARSLINEAGYGEAFTHRLGHSLGVQLHGPTANLDDLETRDTRTLLPHLAVTIEPGIYLPERNFGIRSEVNVVLQEGAALVTTPVQQDLILI</sequence>
<dbReference type="PANTHER" id="PTHR46112:SF3">
    <property type="entry name" value="AMINOPEPTIDASE YPDF"/>
    <property type="match status" value="1"/>
</dbReference>